<dbReference type="Gene3D" id="3.40.50.720">
    <property type="entry name" value="NAD(P)-binding Rossmann-like Domain"/>
    <property type="match status" value="1"/>
</dbReference>
<dbReference type="InterPro" id="IPR020904">
    <property type="entry name" value="Sc_DH/Rdtase_CS"/>
</dbReference>
<dbReference type="Proteomes" id="UP000326780">
    <property type="component" value="Chromosome"/>
</dbReference>
<dbReference type="PRINTS" id="PR00081">
    <property type="entry name" value="GDHRDH"/>
</dbReference>
<evidence type="ECO:0000256" key="2">
    <source>
        <dbReference type="ARBA" id="ARBA00023002"/>
    </source>
</evidence>
<gene>
    <name evidence="3" type="ORF">GFK26_20980</name>
</gene>
<sequence length="252" mass="25705">MTEDRRALVVGGAGGIGGDICRKLASQGYRVVVADFDAEGACKVRDGLHGSGHDVARLDVTNAESVHAAFLGIETSGAASVLVVASGGPVVHLGQQPHVATLSMNDWDRTIALNLTGVFRCIHAFAQLRLVAPIEHSRIIVIGSAAGELAGSGTDIAYGTAKAALLGLTRQAAFDLAAAGITVNNVAPGPVGTPEFFRNTNEPVRSGIASLAALKRLATPQEVSAAVAYIASREAACITGATLAINGGIHMH</sequence>
<dbReference type="SUPFAM" id="SSF51735">
    <property type="entry name" value="NAD(P)-binding Rossmann-fold domains"/>
    <property type="match status" value="1"/>
</dbReference>
<organism evidence="3 4">
    <name type="scientific">Variovorax paradoxus</name>
    <dbReference type="NCBI Taxonomy" id="34073"/>
    <lineage>
        <taxon>Bacteria</taxon>
        <taxon>Pseudomonadati</taxon>
        <taxon>Pseudomonadota</taxon>
        <taxon>Betaproteobacteria</taxon>
        <taxon>Burkholderiales</taxon>
        <taxon>Comamonadaceae</taxon>
        <taxon>Variovorax</taxon>
    </lineage>
</organism>
<proteinExistence type="inferred from homology"/>
<comment type="similarity">
    <text evidence="1">Belongs to the short-chain dehydrogenases/reductases (SDR) family.</text>
</comment>
<evidence type="ECO:0000313" key="4">
    <source>
        <dbReference type="Proteomes" id="UP000326780"/>
    </source>
</evidence>
<name>A0A5Q0M6I0_VARPD</name>
<dbReference type="EMBL" id="CP045644">
    <property type="protein sequence ID" value="QFZ85056.1"/>
    <property type="molecule type" value="Genomic_DNA"/>
</dbReference>
<dbReference type="InterPro" id="IPR036291">
    <property type="entry name" value="NAD(P)-bd_dom_sf"/>
</dbReference>
<protein>
    <submittedName>
        <fullName evidence="3">SDR family oxidoreductase</fullName>
    </submittedName>
</protein>
<dbReference type="PANTHER" id="PTHR24321:SF8">
    <property type="entry name" value="ESTRADIOL 17-BETA-DEHYDROGENASE 8-RELATED"/>
    <property type="match status" value="1"/>
</dbReference>
<dbReference type="AlphaFoldDB" id="A0A5Q0M6I0"/>
<keyword evidence="2" id="KW-0560">Oxidoreductase</keyword>
<dbReference type="Pfam" id="PF13561">
    <property type="entry name" value="adh_short_C2"/>
    <property type="match status" value="1"/>
</dbReference>
<evidence type="ECO:0000313" key="3">
    <source>
        <dbReference type="EMBL" id="QFZ85056.1"/>
    </source>
</evidence>
<reference evidence="3 4" key="1">
    <citation type="submission" date="2019-10" db="EMBL/GenBank/DDBJ databases">
        <title>Complete genome sequence of Variovorax paradoxus 5C-2.</title>
        <authorList>
            <person name="Gogoleva N.E."/>
            <person name="Balkin A.S."/>
        </authorList>
    </citation>
    <scope>NUCLEOTIDE SEQUENCE [LARGE SCALE GENOMIC DNA]</scope>
    <source>
        <strain evidence="3 4">5C-2</strain>
    </source>
</reference>
<dbReference type="GO" id="GO:0016491">
    <property type="term" value="F:oxidoreductase activity"/>
    <property type="evidence" value="ECO:0007669"/>
    <property type="project" value="UniProtKB-KW"/>
</dbReference>
<dbReference type="RefSeq" id="WP_153283674.1">
    <property type="nucleotide sequence ID" value="NZ_CP045644.1"/>
</dbReference>
<dbReference type="InterPro" id="IPR002347">
    <property type="entry name" value="SDR_fam"/>
</dbReference>
<dbReference type="PROSITE" id="PS00061">
    <property type="entry name" value="ADH_SHORT"/>
    <property type="match status" value="1"/>
</dbReference>
<evidence type="ECO:0000256" key="1">
    <source>
        <dbReference type="ARBA" id="ARBA00006484"/>
    </source>
</evidence>
<dbReference type="PANTHER" id="PTHR24321">
    <property type="entry name" value="DEHYDROGENASES, SHORT CHAIN"/>
    <property type="match status" value="1"/>
</dbReference>
<accession>A0A5Q0M6I0</accession>